<dbReference type="Proteomes" id="UP001199322">
    <property type="component" value="Unassembled WGS sequence"/>
</dbReference>
<organism evidence="2 3">
    <name type="scientific">Ralstonia pickettii</name>
    <name type="common">Burkholderia pickettii</name>
    <dbReference type="NCBI Taxonomy" id="329"/>
    <lineage>
        <taxon>Bacteria</taxon>
        <taxon>Pseudomonadati</taxon>
        <taxon>Pseudomonadota</taxon>
        <taxon>Betaproteobacteria</taxon>
        <taxon>Burkholderiales</taxon>
        <taxon>Burkholderiaceae</taxon>
        <taxon>Ralstonia</taxon>
    </lineage>
</organism>
<accession>A0AAW4Q928</accession>
<proteinExistence type="predicted"/>
<dbReference type="EMBL" id="QGBI01000015">
    <property type="protein sequence ID" value="MBX3891412.1"/>
    <property type="molecule type" value="Genomic_DNA"/>
</dbReference>
<comment type="caution">
    <text evidence="2">The sequence shown here is derived from an EMBL/GenBank/DDBJ whole genome shotgun (WGS) entry which is preliminary data.</text>
</comment>
<evidence type="ECO:0000256" key="1">
    <source>
        <dbReference type="SAM" id="Coils"/>
    </source>
</evidence>
<reference evidence="2" key="1">
    <citation type="submission" date="2018-06" db="EMBL/GenBank/DDBJ databases">
        <authorList>
            <person name="O'Rourke A."/>
        </authorList>
    </citation>
    <scope>NUCLEOTIDE SEQUENCE</scope>
    <source>
        <strain evidence="2">132550021-3</strain>
    </source>
</reference>
<keyword evidence="1" id="KW-0175">Coiled coil</keyword>
<gene>
    <name evidence="2" type="ORF">DEE74_16225</name>
</gene>
<evidence type="ECO:0000313" key="3">
    <source>
        <dbReference type="Proteomes" id="UP001199322"/>
    </source>
</evidence>
<dbReference type="AlphaFoldDB" id="A0AAW4Q928"/>
<protein>
    <submittedName>
        <fullName evidence="2">Uncharacterized protein</fullName>
    </submittedName>
</protein>
<sequence length="289" mass="31978">MQEYANDAVENAQVLVTLIRERGPIRVAKEILAVAEEAAQTNVSDQALSQIDHLARVARTVTSDAVREEIGRLQAESEKLSDRVSAVRTAREKVQRAADAILGPLSALEELIEPGFWDASAGLGKPTMAALDSAASRFDLAKLRAAATSFLDWDRLTIKYVSKDMSREVESYQALFTGFVDGGEYDKQFQMVVKLGHLHRLIRLQDRKVELNNAVTKLQKELVELSKSSGELGMLENHVDRWWGSFSAGIMGRLPDGEMARALAPLVGPIKALDPIWLSRVSQQRIEGR</sequence>
<name>A0AAW4Q928_RALPI</name>
<feature type="coiled-coil region" evidence="1">
    <location>
        <begin position="201"/>
        <end position="228"/>
    </location>
</feature>
<evidence type="ECO:0000313" key="2">
    <source>
        <dbReference type="EMBL" id="MBX3891412.1"/>
    </source>
</evidence>